<name>A0ABM6RPD2_9FIRM</name>
<organism evidence="2 3">
    <name type="scientific">Sulfobacillus thermotolerans</name>
    <dbReference type="NCBI Taxonomy" id="338644"/>
    <lineage>
        <taxon>Bacteria</taxon>
        <taxon>Bacillati</taxon>
        <taxon>Bacillota</taxon>
        <taxon>Clostridia</taxon>
        <taxon>Eubacteriales</taxon>
        <taxon>Clostridiales Family XVII. Incertae Sedis</taxon>
        <taxon>Sulfobacillus</taxon>
    </lineage>
</organism>
<dbReference type="Proteomes" id="UP000325292">
    <property type="component" value="Chromosome"/>
</dbReference>
<reference evidence="2 3" key="1">
    <citation type="journal article" date="2019" name="Sci. Rep.">
        <title>Sulfobacillus thermotolerans: new insights into resistance and metabolic capacities of acidophilic chemolithotrophs.</title>
        <authorList>
            <person name="Panyushkina A.E."/>
            <person name="Babenko V.V."/>
            <person name="Nikitina A.S."/>
            <person name="Selezneva O.V."/>
            <person name="Tsaplina I.A."/>
            <person name="Letarova M.A."/>
            <person name="Kostryukova E.S."/>
            <person name="Letarov A.V."/>
        </authorList>
    </citation>
    <scope>NUCLEOTIDE SEQUENCE [LARGE SCALE GENOMIC DNA]</scope>
    <source>
        <strain evidence="2 3">Kr1</strain>
    </source>
</reference>
<feature type="region of interest" description="Disordered" evidence="1">
    <location>
        <begin position="30"/>
        <end position="68"/>
    </location>
</feature>
<keyword evidence="3" id="KW-1185">Reference proteome</keyword>
<evidence type="ECO:0000256" key="1">
    <source>
        <dbReference type="SAM" id="MobiDB-lite"/>
    </source>
</evidence>
<protein>
    <submittedName>
        <fullName evidence="2">Uncharacterized protein</fullName>
    </submittedName>
</protein>
<gene>
    <name evidence="2" type="ORF">BXT84_04070</name>
</gene>
<proteinExistence type="predicted"/>
<evidence type="ECO:0000313" key="2">
    <source>
        <dbReference type="EMBL" id="AUW93232.1"/>
    </source>
</evidence>
<evidence type="ECO:0000313" key="3">
    <source>
        <dbReference type="Proteomes" id="UP000325292"/>
    </source>
</evidence>
<dbReference type="EMBL" id="CP019454">
    <property type="protein sequence ID" value="AUW93232.1"/>
    <property type="molecule type" value="Genomic_DNA"/>
</dbReference>
<sequence length="68" mass="7589">MSTRGFVSIGTPDRFRAPLQSFRFLSAPRLAARSRPGSRDGHHAAPMASWQQNGPVRNARRADRSHMT</sequence>
<accession>A0ABM6RPD2</accession>